<comment type="caution">
    <text evidence="4">The sequence shown here is derived from an EMBL/GenBank/DDBJ whole genome shotgun (WGS) entry which is preliminary data.</text>
</comment>
<name>A0A3M4M846_PSECI</name>
<reference evidence="4 5" key="1">
    <citation type="submission" date="2018-08" db="EMBL/GenBank/DDBJ databases">
        <title>Recombination of ecologically and evolutionarily significant loci maintains genetic cohesion in the Pseudomonas syringae species complex.</title>
        <authorList>
            <person name="Dillon M."/>
            <person name="Thakur S."/>
            <person name="Almeida R.N.D."/>
            <person name="Weir B.S."/>
            <person name="Guttman D.S."/>
        </authorList>
    </citation>
    <scope>NUCLEOTIDE SEQUENCE [LARGE SCALE GENOMIC DNA]</scope>
    <source>
        <strain evidence="4 5">ICMP 3353</strain>
    </source>
</reference>
<dbReference type="CDD" id="cd04301">
    <property type="entry name" value="NAT_SF"/>
    <property type="match status" value="1"/>
</dbReference>
<evidence type="ECO:0000256" key="1">
    <source>
        <dbReference type="ARBA" id="ARBA00022679"/>
    </source>
</evidence>
<feature type="domain" description="N-acetyltransferase" evidence="3">
    <location>
        <begin position="12"/>
        <end position="154"/>
    </location>
</feature>
<sequence length="160" mass="18189">MFHHRPMEEKDIPIVCELPQSADELFYMFPRAVYPLSPSQLKEAMESRFDSTVIEMNGEVVGFANFSRADFRGRCSLGNVIIAPKARSKGVGRYMISCMMNLAFDKHEATELTASCFNHNVPGLLFYPRMGFRPFAIEERRDKHGARVALIHLRLSASTD</sequence>
<dbReference type="Pfam" id="PF00583">
    <property type="entry name" value="Acetyltransf_1"/>
    <property type="match status" value="1"/>
</dbReference>
<gene>
    <name evidence="4" type="ORF">ALQ04_02312</name>
</gene>
<dbReference type="EMBL" id="RBRE01000013">
    <property type="protein sequence ID" value="RMQ50058.1"/>
    <property type="molecule type" value="Genomic_DNA"/>
</dbReference>
<protein>
    <submittedName>
        <fullName evidence="4">Acetyltransferase</fullName>
    </submittedName>
</protein>
<proteinExistence type="predicted"/>
<evidence type="ECO:0000313" key="5">
    <source>
        <dbReference type="Proteomes" id="UP000277236"/>
    </source>
</evidence>
<dbReference type="Gene3D" id="3.40.630.30">
    <property type="match status" value="1"/>
</dbReference>
<evidence type="ECO:0000256" key="2">
    <source>
        <dbReference type="ARBA" id="ARBA00023315"/>
    </source>
</evidence>
<dbReference type="InterPro" id="IPR016181">
    <property type="entry name" value="Acyl_CoA_acyltransferase"/>
</dbReference>
<dbReference type="RefSeq" id="WP_122314324.1">
    <property type="nucleotide sequence ID" value="NZ_RBRE01000013.1"/>
</dbReference>
<dbReference type="Proteomes" id="UP000277236">
    <property type="component" value="Unassembled WGS sequence"/>
</dbReference>
<evidence type="ECO:0000313" key="4">
    <source>
        <dbReference type="EMBL" id="RMQ50058.1"/>
    </source>
</evidence>
<dbReference type="PANTHER" id="PTHR43800:SF1">
    <property type="entry name" value="PEPTIDYL-LYSINE N-ACETYLTRANSFERASE YJAB"/>
    <property type="match status" value="1"/>
</dbReference>
<dbReference type="GO" id="GO:0016747">
    <property type="term" value="F:acyltransferase activity, transferring groups other than amino-acyl groups"/>
    <property type="evidence" value="ECO:0007669"/>
    <property type="project" value="InterPro"/>
</dbReference>
<organism evidence="4 5">
    <name type="scientific">Pseudomonas cichorii</name>
    <dbReference type="NCBI Taxonomy" id="36746"/>
    <lineage>
        <taxon>Bacteria</taxon>
        <taxon>Pseudomonadati</taxon>
        <taxon>Pseudomonadota</taxon>
        <taxon>Gammaproteobacteria</taxon>
        <taxon>Pseudomonadales</taxon>
        <taxon>Pseudomonadaceae</taxon>
        <taxon>Pseudomonas</taxon>
    </lineage>
</organism>
<evidence type="ECO:0000259" key="3">
    <source>
        <dbReference type="PROSITE" id="PS51186"/>
    </source>
</evidence>
<dbReference type="PROSITE" id="PS51186">
    <property type="entry name" value="GNAT"/>
    <property type="match status" value="1"/>
</dbReference>
<keyword evidence="2" id="KW-0012">Acyltransferase</keyword>
<keyword evidence="1 4" id="KW-0808">Transferase</keyword>
<dbReference type="AlphaFoldDB" id="A0A3M4M846"/>
<dbReference type="SUPFAM" id="SSF55729">
    <property type="entry name" value="Acyl-CoA N-acyltransferases (Nat)"/>
    <property type="match status" value="1"/>
</dbReference>
<accession>A0A3M4M846</accession>
<dbReference type="OrthoDB" id="7001268at2"/>
<dbReference type="PANTHER" id="PTHR43800">
    <property type="entry name" value="PEPTIDYL-LYSINE N-ACETYLTRANSFERASE YJAB"/>
    <property type="match status" value="1"/>
</dbReference>
<dbReference type="InterPro" id="IPR000182">
    <property type="entry name" value="GNAT_dom"/>
</dbReference>